<gene>
    <name evidence="2" type="ORF">M1K48_08210</name>
</gene>
<sequence>MSNLPRIVVAICTYKRNEPLRTLLSALVRVAEATRGRAQIGVIIVDDNLDQRARGVADEFRECFTLKLDYLTSGKGNISIARNIGVDAACKMSDWVAMIDDDCEPEPDWLCAYLDVLEATDADCATGPMNLRVPAGSPRWLCDQPFFDDVRFDLADTSPMETAATNNSIIRSSFLRDHPEIRFLPELGKLGGEDMVFYRTARAAGLKIRFARLAGIWGNEPPERATFTHQLKYRFWLGNSMFVTNSYFGERRIRLLLRGGKMTAQGIFRPFTRLLRLQSPQWRYAAACCAGGAGLIFGALGFEKDH</sequence>
<name>A0ABY5MT28_9SPHN</name>
<dbReference type="PANTHER" id="PTHR43685">
    <property type="entry name" value="GLYCOSYLTRANSFERASE"/>
    <property type="match status" value="1"/>
</dbReference>
<dbReference type="Gene3D" id="3.90.550.10">
    <property type="entry name" value="Spore Coat Polysaccharide Biosynthesis Protein SpsA, Chain A"/>
    <property type="match status" value="1"/>
</dbReference>
<evidence type="ECO:0000259" key="1">
    <source>
        <dbReference type="Pfam" id="PF00535"/>
    </source>
</evidence>
<dbReference type="RefSeq" id="WP_249454255.1">
    <property type="nucleotide sequence ID" value="NZ_CP097253.1"/>
</dbReference>
<dbReference type="Pfam" id="PF00535">
    <property type="entry name" value="Glycos_transf_2"/>
    <property type="match status" value="1"/>
</dbReference>
<dbReference type="SUPFAM" id="SSF53448">
    <property type="entry name" value="Nucleotide-diphospho-sugar transferases"/>
    <property type="match status" value="1"/>
</dbReference>
<feature type="domain" description="Glycosyltransferase 2-like" evidence="1">
    <location>
        <begin position="9"/>
        <end position="171"/>
    </location>
</feature>
<protein>
    <submittedName>
        <fullName evidence="2">Glycosyltransferase</fullName>
    </submittedName>
</protein>
<dbReference type="InterPro" id="IPR029044">
    <property type="entry name" value="Nucleotide-diphossugar_trans"/>
</dbReference>
<dbReference type="PANTHER" id="PTHR43685:SF3">
    <property type="entry name" value="SLR2126 PROTEIN"/>
    <property type="match status" value="1"/>
</dbReference>
<dbReference type="InterPro" id="IPR001173">
    <property type="entry name" value="Glyco_trans_2-like"/>
</dbReference>
<organism evidence="2 3">
    <name type="scientific">Sphingomonas glaciei</name>
    <dbReference type="NCBI Taxonomy" id="2938948"/>
    <lineage>
        <taxon>Bacteria</taxon>
        <taxon>Pseudomonadati</taxon>
        <taxon>Pseudomonadota</taxon>
        <taxon>Alphaproteobacteria</taxon>
        <taxon>Sphingomonadales</taxon>
        <taxon>Sphingomonadaceae</taxon>
        <taxon>Sphingomonas</taxon>
    </lineage>
</organism>
<dbReference type="CDD" id="cd00761">
    <property type="entry name" value="Glyco_tranf_GTA_type"/>
    <property type="match status" value="1"/>
</dbReference>
<proteinExistence type="predicted"/>
<evidence type="ECO:0000313" key="3">
    <source>
        <dbReference type="Proteomes" id="UP000831921"/>
    </source>
</evidence>
<dbReference type="Proteomes" id="UP000831921">
    <property type="component" value="Chromosome"/>
</dbReference>
<dbReference type="InterPro" id="IPR050834">
    <property type="entry name" value="Glycosyltransf_2"/>
</dbReference>
<dbReference type="EMBL" id="CP097253">
    <property type="protein sequence ID" value="UUR06941.1"/>
    <property type="molecule type" value="Genomic_DNA"/>
</dbReference>
<evidence type="ECO:0000313" key="2">
    <source>
        <dbReference type="EMBL" id="UUR06941.1"/>
    </source>
</evidence>
<accession>A0ABY5MT28</accession>
<keyword evidence="3" id="KW-1185">Reference proteome</keyword>
<reference evidence="2 3" key="1">
    <citation type="submission" date="2022-05" db="EMBL/GenBank/DDBJ databases">
        <title>S8-45 Sphingomonas ultraviolaceadurans.</title>
        <authorList>
            <person name="Liu Y."/>
        </authorList>
    </citation>
    <scope>NUCLEOTIDE SEQUENCE [LARGE SCALE GENOMIC DNA]</scope>
    <source>
        <strain evidence="2 3">S8-45</strain>
    </source>
</reference>